<gene>
    <name evidence="2" type="ORF">SNEC2469_LOCUS12605</name>
</gene>
<comment type="caution">
    <text evidence="2">The sequence shown here is derived from an EMBL/GenBank/DDBJ whole genome shotgun (WGS) entry which is preliminary data.</text>
</comment>
<protein>
    <submittedName>
        <fullName evidence="2">Uncharacterized protein</fullName>
    </submittedName>
</protein>
<sequence>MKRLAQNHSTIGVLIALRLTLRYFYVCPSGHGFTSRASGADRICPRCKDQHAKNSVGLDGTEVEWPTLTEIGPTDLRIAEMPRARGLVCRVDPNALDLLTCYHSLTASLYEKSILCLLLVARDLLEELNEGRCTLSTKLGQVWRRPGPERDGLIPALTRIVRACEVVLQLTDGHGIDVVYKKQDHPFSQAPFEASRGSFLHSVAFRGSRFRRLHCAVETKGDRRHLAKDCHENGIRGLHVEKENHLVFIVTDTAEADMEAMSRFPFGGIVEQLKRKQRATHDQLHCQACDYLGRHCGASKSRAIARSFVKGGTLYLKGLPALADEAFVNTVIREAERAVREVDGTMGLRWQIQRVEDAWRAGEKVAVVKFFHAEICSQFCDKAKHILKEKLRAAENAVPGARLETGPGLLYAADIFLQEGNIQDVRDLQTSVRW</sequence>
<feature type="signal peptide" evidence="1">
    <location>
        <begin position="1"/>
        <end position="22"/>
    </location>
</feature>
<keyword evidence="1" id="KW-0732">Signal</keyword>
<dbReference type="AlphaFoldDB" id="A0A812RS65"/>
<evidence type="ECO:0000313" key="3">
    <source>
        <dbReference type="Proteomes" id="UP000601435"/>
    </source>
</evidence>
<dbReference type="OrthoDB" id="339325at2759"/>
<evidence type="ECO:0000313" key="2">
    <source>
        <dbReference type="EMBL" id="CAE7454189.1"/>
    </source>
</evidence>
<proteinExistence type="predicted"/>
<evidence type="ECO:0000256" key="1">
    <source>
        <dbReference type="SAM" id="SignalP"/>
    </source>
</evidence>
<name>A0A812RS65_9DINO</name>
<keyword evidence="3" id="KW-1185">Reference proteome</keyword>
<feature type="chain" id="PRO_5032994274" evidence="1">
    <location>
        <begin position="23"/>
        <end position="434"/>
    </location>
</feature>
<organism evidence="2 3">
    <name type="scientific">Symbiodinium necroappetens</name>
    <dbReference type="NCBI Taxonomy" id="1628268"/>
    <lineage>
        <taxon>Eukaryota</taxon>
        <taxon>Sar</taxon>
        <taxon>Alveolata</taxon>
        <taxon>Dinophyceae</taxon>
        <taxon>Suessiales</taxon>
        <taxon>Symbiodiniaceae</taxon>
        <taxon>Symbiodinium</taxon>
    </lineage>
</organism>
<dbReference type="EMBL" id="CAJNJA010020030">
    <property type="protein sequence ID" value="CAE7454189.1"/>
    <property type="molecule type" value="Genomic_DNA"/>
</dbReference>
<reference evidence="2" key="1">
    <citation type="submission" date="2021-02" db="EMBL/GenBank/DDBJ databases">
        <authorList>
            <person name="Dougan E. K."/>
            <person name="Rhodes N."/>
            <person name="Thang M."/>
            <person name="Chan C."/>
        </authorList>
    </citation>
    <scope>NUCLEOTIDE SEQUENCE</scope>
</reference>
<accession>A0A812RS65</accession>
<dbReference type="Proteomes" id="UP000601435">
    <property type="component" value="Unassembled WGS sequence"/>
</dbReference>